<dbReference type="EMBL" id="KQ964652">
    <property type="protein sequence ID" value="KXN67200.1"/>
    <property type="molecule type" value="Genomic_DNA"/>
</dbReference>
<evidence type="ECO:0000256" key="8">
    <source>
        <dbReference type="ARBA" id="ARBA00045608"/>
    </source>
</evidence>
<dbReference type="GO" id="GO:0006465">
    <property type="term" value="P:signal peptide processing"/>
    <property type="evidence" value="ECO:0007669"/>
    <property type="project" value="InterPro"/>
</dbReference>
<keyword evidence="4 9" id="KW-0812">Transmembrane</keyword>
<evidence type="ECO:0000256" key="5">
    <source>
        <dbReference type="ARBA" id="ARBA00022824"/>
    </source>
</evidence>
<dbReference type="STRING" id="796925.A0A137NWJ4"/>
<evidence type="ECO:0000256" key="7">
    <source>
        <dbReference type="ARBA" id="ARBA00023136"/>
    </source>
</evidence>
<name>A0A137NWJ4_CONC2</name>
<feature type="transmembrane region" description="Helical" evidence="9">
    <location>
        <begin position="48"/>
        <end position="65"/>
    </location>
</feature>
<evidence type="ECO:0000256" key="1">
    <source>
        <dbReference type="ARBA" id="ARBA00004477"/>
    </source>
</evidence>
<dbReference type="Pfam" id="PF06703">
    <property type="entry name" value="SPC25"/>
    <property type="match status" value="1"/>
</dbReference>
<dbReference type="PANTHER" id="PTHR13085">
    <property type="entry name" value="MICROSOMAL SIGNAL PEPTIDASE 25 KDA SUBUNIT"/>
    <property type="match status" value="1"/>
</dbReference>
<dbReference type="InterPro" id="IPR009582">
    <property type="entry name" value="Spc2/SPCS2"/>
</dbReference>
<keyword evidence="7 9" id="KW-0472">Membrane</keyword>
<sequence length="179" mass="20635">TVTNDSRRSVPVDHYNIKELKTAMTEGIARYFNSDLKLTEDHTFIDRHLILGYLGAIIAGATFYYSWGRDFQEHRDIAMVASVIYFILTGLMMFQAYFIQGDIVYLNKPKPGQDAFKVKGNAFLKEYQPTYTLTIELNDKTQTETFNLAEVFDDKGRLVFNPLDDKIKGLIQKLKTLKE</sequence>
<evidence type="ECO:0000256" key="2">
    <source>
        <dbReference type="ARBA" id="ARBA00007324"/>
    </source>
</evidence>
<accession>A0A137NWJ4</accession>
<protein>
    <recommendedName>
        <fullName evidence="3">Signal peptidase complex subunit 2</fullName>
    </recommendedName>
</protein>
<dbReference type="GO" id="GO:0045047">
    <property type="term" value="P:protein targeting to ER"/>
    <property type="evidence" value="ECO:0007669"/>
    <property type="project" value="TreeGrafter"/>
</dbReference>
<comment type="similarity">
    <text evidence="2">Belongs to the SPCS2 family.</text>
</comment>
<dbReference type="AlphaFoldDB" id="A0A137NWJ4"/>
<dbReference type="OrthoDB" id="29558at2759"/>
<keyword evidence="5" id="KW-0256">Endoplasmic reticulum</keyword>
<dbReference type="PANTHER" id="PTHR13085:SF0">
    <property type="entry name" value="SIGNAL PEPTIDASE COMPLEX SUBUNIT 2"/>
    <property type="match status" value="1"/>
</dbReference>
<evidence type="ECO:0000256" key="4">
    <source>
        <dbReference type="ARBA" id="ARBA00022692"/>
    </source>
</evidence>
<dbReference type="GO" id="GO:0005787">
    <property type="term" value="C:signal peptidase complex"/>
    <property type="evidence" value="ECO:0007669"/>
    <property type="project" value="InterPro"/>
</dbReference>
<evidence type="ECO:0000256" key="6">
    <source>
        <dbReference type="ARBA" id="ARBA00022989"/>
    </source>
</evidence>
<proteinExistence type="inferred from homology"/>
<evidence type="ECO:0000313" key="11">
    <source>
        <dbReference type="Proteomes" id="UP000070444"/>
    </source>
</evidence>
<feature type="non-terminal residue" evidence="10">
    <location>
        <position position="1"/>
    </location>
</feature>
<reference evidence="10 11" key="1">
    <citation type="journal article" date="2015" name="Genome Biol. Evol.">
        <title>Phylogenomic analyses indicate that early fungi evolved digesting cell walls of algal ancestors of land plants.</title>
        <authorList>
            <person name="Chang Y."/>
            <person name="Wang S."/>
            <person name="Sekimoto S."/>
            <person name="Aerts A.L."/>
            <person name="Choi C."/>
            <person name="Clum A."/>
            <person name="LaButti K.M."/>
            <person name="Lindquist E.A."/>
            <person name="Yee Ngan C."/>
            <person name="Ohm R.A."/>
            <person name="Salamov A.A."/>
            <person name="Grigoriev I.V."/>
            <person name="Spatafora J.W."/>
            <person name="Berbee M.L."/>
        </authorList>
    </citation>
    <scope>NUCLEOTIDE SEQUENCE [LARGE SCALE GENOMIC DNA]</scope>
    <source>
        <strain evidence="10 11">NRRL 28638</strain>
    </source>
</reference>
<keyword evidence="6 9" id="KW-1133">Transmembrane helix</keyword>
<feature type="transmembrane region" description="Helical" evidence="9">
    <location>
        <begin position="77"/>
        <end position="98"/>
    </location>
</feature>
<comment type="function">
    <text evidence="8">Component of the signal peptidase complex (SPC) which catalyzes the cleavage of N-terminal signal sequences from nascent proteins as they are translocated into the lumen of the endoplasmic reticulum. Enhances the enzymatic activity of SPC and facilitates the interactions between different components of the translocation site.</text>
</comment>
<keyword evidence="11" id="KW-1185">Reference proteome</keyword>
<comment type="subcellular location">
    <subcellularLocation>
        <location evidence="1">Endoplasmic reticulum membrane</location>
        <topology evidence="1">Multi-pass membrane protein</topology>
    </subcellularLocation>
</comment>
<evidence type="ECO:0000313" key="10">
    <source>
        <dbReference type="EMBL" id="KXN67200.1"/>
    </source>
</evidence>
<evidence type="ECO:0000256" key="3">
    <source>
        <dbReference type="ARBA" id="ARBA00017057"/>
    </source>
</evidence>
<evidence type="ECO:0000256" key="9">
    <source>
        <dbReference type="SAM" id="Phobius"/>
    </source>
</evidence>
<dbReference type="Proteomes" id="UP000070444">
    <property type="component" value="Unassembled WGS sequence"/>
</dbReference>
<organism evidence="10 11">
    <name type="scientific">Conidiobolus coronatus (strain ATCC 28846 / CBS 209.66 / NRRL 28638)</name>
    <name type="common">Delacroixia coronata</name>
    <dbReference type="NCBI Taxonomy" id="796925"/>
    <lineage>
        <taxon>Eukaryota</taxon>
        <taxon>Fungi</taxon>
        <taxon>Fungi incertae sedis</taxon>
        <taxon>Zoopagomycota</taxon>
        <taxon>Entomophthoromycotina</taxon>
        <taxon>Entomophthoromycetes</taxon>
        <taxon>Entomophthorales</taxon>
        <taxon>Ancylistaceae</taxon>
        <taxon>Conidiobolus</taxon>
    </lineage>
</organism>
<gene>
    <name evidence="10" type="ORF">CONCODRAFT_80246</name>
</gene>